<dbReference type="RefSeq" id="WP_064468485.1">
    <property type="nucleotide sequence ID" value="NZ_JAGGKH010000021.1"/>
</dbReference>
<keyword evidence="1" id="KW-0812">Transmembrane</keyword>
<dbReference type="Pfam" id="PF02517">
    <property type="entry name" value="Rce1-like"/>
    <property type="match status" value="1"/>
</dbReference>
<feature type="transmembrane region" description="Helical" evidence="1">
    <location>
        <begin position="98"/>
        <end position="119"/>
    </location>
</feature>
<feature type="domain" description="CAAX prenyl protease 2/Lysostaphin resistance protein A-like" evidence="2">
    <location>
        <begin position="93"/>
        <end position="198"/>
    </location>
</feature>
<feature type="transmembrane region" description="Helical" evidence="1">
    <location>
        <begin position="131"/>
        <end position="150"/>
    </location>
</feature>
<organism evidence="3 4">
    <name type="scientific">Lederbergia galactosidilytica</name>
    <dbReference type="NCBI Taxonomy" id="217031"/>
    <lineage>
        <taxon>Bacteria</taxon>
        <taxon>Bacillati</taxon>
        <taxon>Bacillota</taxon>
        <taxon>Bacilli</taxon>
        <taxon>Bacillales</taxon>
        <taxon>Bacillaceae</taxon>
        <taxon>Lederbergia</taxon>
    </lineage>
</organism>
<feature type="transmembrane region" description="Helical" evidence="1">
    <location>
        <begin position="185"/>
        <end position="204"/>
    </location>
</feature>
<dbReference type="STRING" id="217031.ABB05_15650"/>
<sequence>MVIIIWALLLTFSFAIIKWAITMITRKLGMANINKTSIYVWGFMAVAVSFLVKEHFVYNLPALDRQVLLVCLALFIVNMVMAKYSGYKPIGVYNTINFVIFYPLFEEVVFRGLILPILNQSFQYQYTLIEIAYLPVTIAVVISAFLFAIAHLQYYKLNRLSIRYMCFAFIGGILFGAIADYTQSIFLSVLLHIEFNFLSATYAFKQQKVQNRVHTQGS</sequence>
<gene>
    <name evidence="3" type="ORF">ABB05_15650</name>
</gene>
<keyword evidence="1" id="KW-0472">Membrane</keyword>
<feature type="transmembrane region" description="Helical" evidence="1">
    <location>
        <begin position="36"/>
        <end position="52"/>
    </location>
</feature>
<evidence type="ECO:0000256" key="1">
    <source>
        <dbReference type="SAM" id="Phobius"/>
    </source>
</evidence>
<evidence type="ECO:0000259" key="2">
    <source>
        <dbReference type="Pfam" id="PF02517"/>
    </source>
</evidence>
<accession>A0A177ZNQ2</accession>
<keyword evidence="4" id="KW-1185">Reference proteome</keyword>
<name>A0A177ZNQ2_9BACI</name>
<keyword evidence="1" id="KW-1133">Transmembrane helix</keyword>
<reference evidence="3 4" key="1">
    <citation type="submission" date="2015-05" db="EMBL/GenBank/DDBJ databases">
        <title>Comparison of genome.</title>
        <authorList>
            <person name="Zheng Z."/>
            <person name="Sun M."/>
        </authorList>
    </citation>
    <scope>NUCLEOTIDE SEQUENCE [LARGE SCALE GENOMIC DNA]</scope>
    <source>
        <strain evidence="3 4">G25-74</strain>
    </source>
</reference>
<dbReference type="Proteomes" id="UP000077881">
    <property type="component" value="Unassembled WGS sequence"/>
</dbReference>
<dbReference type="PANTHER" id="PTHR39430">
    <property type="entry name" value="MEMBRANE-ASSOCIATED PROTEASE-RELATED"/>
    <property type="match status" value="1"/>
</dbReference>
<dbReference type="PATRIC" id="fig|217031.6.peg.3376"/>
<dbReference type="GO" id="GO:0080120">
    <property type="term" value="P:CAAX-box protein maturation"/>
    <property type="evidence" value="ECO:0007669"/>
    <property type="project" value="UniProtKB-ARBA"/>
</dbReference>
<dbReference type="InterPro" id="IPR003675">
    <property type="entry name" value="Rce1/LyrA-like_dom"/>
</dbReference>
<proteinExistence type="predicted"/>
<evidence type="ECO:0000313" key="3">
    <source>
        <dbReference type="EMBL" id="OAK68508.1"/>
    </source>
</evidence>
<feature type="transmembrane region" description="Helical" evidence="1">
    <location>
        <begin position="67"/>
        <end position="86"/>
    </location>
</feature>
<comment type="caution">
    <text evidence="3">The sequence shown here is derived from an EMBL/GenBank/DDBJ whole genome shotgun (WGS) entry which is preliminary data.</text>
</comment>
<dbReference type="PANTHER" id="PTHR39430:SF1">
    <property type="entry name" value="PROTEASE"/>
    <property type="match status" value="1"/>
</dbReference>
<evidence type="ECO:0000313" key="4">
    <source>
        <dbReference type="Proteomes" id="UP000077881"/>
    </source>
</evidence>
<feature type="transmembrane region" description="Helical" evidence="1">
    <location>
        <begin position="162"/>
        <end position="179"/>
    </location>
</feature>
<feature type="transmembrane region" description="Helical" evidence="1">
    <location>
        <begin position="6"/>
        <end position="24"/>
    </location>
</feature>
<protein>
    <recommendedName>
        <fullName evidence="2">CAAX prenyl protease 2/Lysostaphin resistance protein A-like domain-containing protein</fullName>
    </recommendedName>
</protein>
<dbReference type="GO" id="GO:0004175">
    <property type="term" value="F:endopeptidase activity"/>
    <property type="evidence" value="ECO:0007669"/>
    <property type="project" value="UniProtKB-ARBA"/>
</dbReference>
<dbReference type="EMBL" id="LDJR01000056">
    <property type="protein sequence ID" value="OAK68508.1"/>
    <property type="molecule type" value="Genomic_DNA"/>
</dbReference>
<dbReference type="AlphaFoldDB" id="A0A177ZNQ2"/>